<evidence type="ECO:0000259" key="3">
    <source>
        <dbReference type="Pfam" id="PF16344"/>
    </source>
</evidence>
<dbReference type="InterPro" id="IPR006860">
    <property type="entry name" value="FecR"/>
</dbReference>
<dbReference type="PANTHER" id="PTHR30273">
    <property type="entry name" value="PERIPLASMIC SIGNAL SENSOR AND SIGMA FACTOR ACTIVATOR FECR-RELATED"/>
    <property type="match status" value="1"/>
</dbReference>
<sequence length="365" mass="40467">MNNYLEYEPEDFAGDDFFIHWVKSTDLAAEAFWQDWLETYPFKRAAVETARQLVLLTQNMPEVQVSDPELDDLKTAIFDRIDAAERPVRKLWSYVPAWVAAAGVAVLLVVSGWFLTKQNRDASGDYKAIVAEASEKYDLVEVENLNKPVTLVNLPDGSSVILKKGSRLSYPQQFEASSREVYLTGEGFFEIARNAEKPFYVHANRITTKVLGTSFKVRAYPGEAEAMVSVTTGRVSVYKSDRPVSEAAKSDRSLSGLVLTARQLAVYSNDKVTRLETASQPTSAVPAEEMRFEYEEAPISTIFADIEKAYGISVVYDSTVIGSCPVTASLTGEPLNEKLNLLCKAVHAGYERVNGQIIVSGRGCR</sequence>
<name>C6VUP4_DYAFD</name>
<feature type="transmembrane region" description="Helical" evidence="1">
    <location>
        <begin position="91"/>
        <end position="115"/>
    </location>
</feature>
<dbReference type="STRING" id="471854.Dfer_1792"/>
<dbReference type="InterPro" id="IPR032508">
    <property type="entry name" value="FecR_C"/>
</dbReference>
<evidence type="ECO:0000259" key="2">
    <source>
        <dbReference type="Pfam" id="PF04773"/>
    </source>
</evidence>
<dbReference type="Gene3D" id="2.60.120.1440">
    <property type="match status" value="1"/>
</dbReference>
<dbReference type="Proteomes" id="UP000002011">
    <property type="component" value="Chromosome"/>
</dbReference>
<dbReference type="PIRSF" id="PIRSF018266">
    <property type="entry name" value="FecR"/>
    <property type="match status" value="1"/>
</dbReference>
<feature type="domain" description="Protein FecR C-terminal" evidence="3">
    <location>
        <begin position="292"/>
        <end position="359"/>
    </location>
</feature>
<organism evidence="4 5">
    <name type="scientific">Dyadobacter fermentans (strain ATCC 700827 / DSM 18053 / CIP 107007 / KCTC 52180 / NS114)</name>
    <dbReference type="NCBI Taxonomy" id="471854"/>
    <lineage>
        <taxon>Bacteria</taxon>
        <taxon>Pseudomonadati</taxon>
        <taxon>Bacteroidota</taxon>
        <taxon>Cytophagia</taxon>
        <taxon>Cytophagales</taxon>
        <taxon>Spirosomataceae</taxon>
        <taxon>Dyadobacter</taxon>
    </lineage>
</organism>
<reference evidence="4 5" key="1">
    <citation type="journal article" date="2009" name="Stand. Genomic Sci.">
        <title>Complete genome sequence of Dyadobacter fermentans type strain (NS114).</title>
        <authorList>
            <person name="Lang E."/>
            <person name="Lapidus A."/>
            <person name="Chertkov O."/>
            <person name="Brettin T."/>
            <person name="Detter J.C."/>
            <person name="Han C."/>
            <person name="Copeland A."/>
            <person name="Glavina Del Rio T."/>
            <person name="Nolan M."/>
            <person name="Chen F."/>
            <person name="Lucas S."/>
            <person name="Tice H."/>
            <person name="Cheng J.F."/>
            <person name="Land M."/>
            <person name="Hauser L."/>
            <person name="Chang Y.J."/>
            <person name="Jeffries C.D."/>
            <person name="Kopitz M."/>
            <person name="Bruce D."/>
            <person name="Goodwin L."/>
            <person name="Pitluck S."/>
            <person name="Ovchinnikova G."/>
            <person name="Pati A."/>
            <person name="Ivanova N."/>
            <person name="Mavrommatis K."/>
            <person name="Chen A."/>
            <person name="Palaniappan K."/>
            <person name="Chain P."/>
            <person name="Bristow J."/>
            <person name="Eisen J.A."/>
            <person name="Markowitz V."/>
            <person name="Hugenholtz P."/>
            <person name="Goker M."/>
            <person name="Rohde M."/>
            <person name="Kyrpides N.C."/>
            <person name="Klenk H.P."/>
        </authorList>
    </citation>
    <scope>NUCLEOTIDE SEQUENCE [LARGE SCALE GENOMIC DNA]</scope>
    <source>
        <strain evidence="5">ATCC 700827 / DSM 18053 / CIP 107007 / KCTC 52180 / NS114</strain>
    </source>
</reference>
<dbReference type="PANTHER" id="PTHR30273:SF2">
    <property type="entry name" value="PROTEIN FECR"/>
    <property type="match status" value="1"/>
</dbReference>
<keyword evidence="5" id="KW-1185">Reference proteome</keyword>
<evidence type="ECO:0000256" key="1">
    <source>
        <dbReference type="SAM" id="Phobius"/>
    </source>
</evidence>
<dbReference type="GO" id="GO:0016989">
    <property type="term" value="F:sigma factor antagonist activity"/>
    <property type="evidence" value="ECO:0007669"/>
    <property type="project" value="TreeGrafter"/>
</dbReference>
<accession>C6VUP4</accession>
<dbReference type="KEGG" id="dfe:Dfer_1792"/>
<feature type="domain" description="FecR protein" evidence="2">
    <location>
        <begin position="152"/>
        <end position="235"/>
    </location>
</feature>
<dbReference type="Pfam" id="PF16344">
    <property type="entry name" value="FecR_C"/>
    <property type="match status" value="1"/>
</dbReference>
<keyword evidence="1" id="KW-1133">Transmembrane helix</keyword>
<dbReference type="Pfam" id="PF04773">
    <property type="entry name" value="FecR"/>
    <property type="match status" value="1"/>
</dbReference>
<dbReference type="RefSeq" id="WP_015811285.1">
    <property type="nucleotide sequence ID" value="NC_013037.1"/>
</dbReference>
<dbReference type="HOGENOM" id="CLU_050192_2_1_10"/>
<protein>
    <submittedName>
        <fullName evidence="4">Anti-FecI sigma factor, FecR</fullName>
    </submittedName>
</protein>
<gene>
    <name evidence="4" type="ordered locus">Dfer_1792</name>
</gene>
<dbReference type="eggNOG" id="COG3712">
    <property type="taxonomic scope" value="Bacteria"/>
</dbReference>
<dbReference type="EMBL" id="CP001619">
    <property type="protein sequence ID" value="ACT93031.1"/>
    <property type="molecule type" value="Genomic_DNA"/>
</dbReference>
<dbReference type="Gene3D" id="3.55.50.30">
    <property type="match status" value="1"/>
</dbReference>
<evidence type="ECO:0000313" key="4">
    <source>
        <dbReference type="EMBL" id="ACT93031.1"/>
    </source>
</evidence>
<keyword evidence="1" id="KW-0472">Membrane</keyword>
<dbReference type="AlphaFoldDB" id="C6VUP4"/>
<keyword evidence="1" id="KW-0812">Transmembrane</keyword>
<proteinExistence type="predicted"/>
<dbReference type="InterPro" id="IPR012373">
    <property type="entry name" value="Ferrdict_sens_TM"/>
</dbReference>
<evidence type="ECO:0000313" key="5">
    <source>
        <dbReference type="Proteomes" id="UP000002011"/>
    </source>
</evidence>
<dbReference type="OrthoDB" id="1523489at2"/>